<feature type="transmembrane region" description="Helical" evidence="1">
    <location>
        <begin position="49"/>
        <end position="78"/>
    </location>
</feature>
<sequence length="215" mass="23739">MNQNHLDIKKIALVSTLLAMALVIDFVTGLIPGLNVSMPLGGRFFNLSLLPIILIGLVIGPLYGIIGAVLYGVLTFYMDGYALAYFTEDFLQASLVFMLDYVIAFGALGLSGFFKKGLETPLNFIVTTVTVMMIRWLSSTIVGALLWVTYASYNEWTQDLLNNVGQNAFLYSGIYNILYTLTSIISISVIGSLTLKQLNILKNQFQSNPIRLTNQ</sequence>
<dbReference type="Proteomes" id="UP000032434">
    <property type="component" value="Chromosome 1"/>
</dbReference>
<feature type="transmembrane region" description="Helical" evidence="1">
    <location>
        <begin position="122"/>
        <end position="148"/>
    </location>
</feature>
<keyword evidence="3" id="KW-1185">Reference proteome</keyword>
<keyword evidence="1" id="KW-0812">Transmembrane</keyword>
<dbReference type="GO" id="GO:0015234">
    <property type="term" value="F:thiamine transmembrane transporter activity"/>
    <property type="evidence" value="ECO:0007669"/>
    <property type="project" value="InterPro"/>
</dbReference>
<dbReference type="GO" id="GO:0005886">
    <property type="term" value="C:plasma membrane"/>
    <property type="evidence" value="ECO:0007669"/>
    <property type="project" value="InterPro"/>
</dbReference>
<dbReference type="FunCoup" id="A0A061AAY9">
    <property type="interactions" value="6"/>
</dbReference>
<dbReference type="KEGG" id="aoc:Aocu_09400"/>
<dbReference type="OrthoDB" id="384557at2"/>
<gene>
    <name evidence="2" type="primary">thiT</name>
    <name evidence="2" type="ORF">Aocu_09400</name>
</gene>
<name>A0A061AAY9_9MOLU</name>
<feature type="transmembrane region" description="Helical" evidence="1">
    <location>
        <begin position="12"/>
        <end position="37"/>
    </location>
</feature>
<evidence type="ECO:0000313" key="3">
    <source>
        <dbReference type="Proteomes" id="UP000032434"/>
    </source>
</evidence>
<keyword evidence="1" id="KW-0472">Membrane</keyword>
<dbReference type="Pfam" id="PF09515">
    <property type="entry name" value="Thia_YuaJ"/>
    <property type="match status" value="1"/>
</dbReference>
<evidence type="ECO:0000313" key="2">
    <source>
        <dbReference type="EMBL" id="CDR31013.1"/>
    </source>
</evidence>
<dbReference type="PATRIC" id="fig|35623.3.peg.939"/>
<dbReference type="AlphaFoldDB" id="A0A061AAY9"/>
<proteinExistence type="predicted"/>
<feature type="transmembrane region" description="Helical" evidence="1">
    <location>
        <begin position="90"/>
        <end position="110"/>
    </location>
</feature>
<keyword evidence="1" id="KW-1133">Transmembrane helix</keyword>
<dbReference type="EMBL" id="LK028559">
    <property type="protein sequence ID" value="CDR31013.1"/>
    <property type="molecule type" value="Genomic_DNA"/>
</dbReference>
<evidence type="ECO:0000256" key="1">
    <source>
        <dbReference type="SAM" id="Phobius"/>
    </source>
</evidence>
<dbReference type="HOGENOM" id="CLU_090959_0_0_14"/>
<protein>
    <submittedName>
        <fullName evidence="2">Thiamine transporter ThiT/Yuaj</fullName>
    </submittedName>
</protein>
<accession>A0A061AAY9</accession>
<reference evidence="3" key="1">
    <citation type="submission" date="2014-05" db="EMBL/GenBank/DDBJ databases">
        <authorList>
            <person name="Kube M."/>
        </authorList>
    </citation>
    <scope>NUCLEOTIDE SEQUENCE [LARGE SCALE GENOMIC DNA]</scope>
</reference>
<dbReference type="RefSeq" id="WP_052670058.1">
    <property type="nucleotide sequence ID" value="NZ_FUZK01000001.1"/>
</dbReference>
<organism evidence="2 3">
    <name type="scientific">Acholeplasma oculi</name>
    <dbReference type="NCBI Taxonomy" id="35623"/>
    <lineage>
        <taxon>Bacteria</taxon>
        <taxon>Bacillati</taxon>
        <taxon>Mycoplasmatota</taxon>
        <taxon>Mollicutes</taxon>
        <taxon>Acholeplasmatales</taxon>
        <taxon>Acholeplasmataceae</taxon>
        <taxon>Acholeplasma</taxon>
    </lineage>
</organism>
<dbReference type="InParanoid" id="A0A061AAY9"/>
<dbReference type="STRING" id="35623.Aocu_09400"/>
<dbReference type="Gene3D" id="1.10.1760.20">
    <property type="match status" value="1"/>
</dbReference>
<dbReference type="InterPro" id="IPR012651">
    <property type="entry name" value="Thia_Transptr_ThiT"/>
</dbReference>
<feature type="transmembrane region" description="Helical" evidence="1">
    <location>
        <begin position="168"/>
        <end position="195"/>
    </location>
</feature>